<protein>
    <recommendedName>
        <fullName evidence="14">Peptidase M50 domain-containing protein</fullName>
    </recommendedName>
</protein>
<sequence length="709" mass="77212">MFSVNASSVDSSLDDFDFSSKGDWRKEAELLRAKAQAIRSEARAMEVALLANKKQQRDAKTSESDNVIDSLFPPKLPLPPPQKLAEQLKTERWSIEVINMVVDRMFERQMIAVGQKIPEDKGLDFSVGGRADKIIQVDGPEFDRLEGALDILQEAAAVLDLEVETEEQEAQNQTGSKSNVASRRRRGWDGRLESAITARRNELDRVQREIRNRKFATEINRIANTNQSIAEFIRRSALNLSLANDNQEEADLVTSDNPIDNATQVLETLRLTPMWVPASFLPYIISSGKSTLGPEQVQLLESSVLQGSRFFVTSSDSIPGAAIFRGNLRTISGTMMQNTTAQQTSAVFGEIQERLQKEGLAEAVQLFFLPDPEWQFKRDEVQQAPKPVLLALSKSVSPDMSISSTLPNAKLIASTKSGIAYALAIFTTLAYSISTYALNPSFFKAIVNHGKARVLARCVPIFLGVVGIQLVHEAGHYFVAKRRGMRIGNPVPVFSFSTGLGLYGCITPLKSFPPNRASLLDFALSGPFAGILASLGCIIAGISMTTRASTTALSTFPFVTAAKLKSSFLVGSILSCLASKSIMLPAAQPVPIHPLFTIGHSGLVASALNLLPIFRLDGGRAFAAAMGARQTPIVSVAALLLLLSQSLTGGSAIGFAWAIIILIFQRRDEVPARDEVTDIDNLRFGTWLFSLLLSFAILSPFPGNRGIIQ</sequence>
<evidence type="ECO:0000256" key="4">
    <source>
        <dbReference type="ARBA" id="ARBA00022528"/>
    </source>
</evidence>
<keyword evidence="5" id="KW-0934">Plastid</keyword>
<organism evidence="15 16">
    <name type="scientific">Cylindrotheca closterium</name>
    <dbReference type="NCBI Taxonomy" id="2856"/>
    <lineage>
        <taxon>Eukaryota</taxon>
        <taxon>Sar</taxon>
        <taxon>Stramenopiles</taxon>
        <taxon>Ochrophyta</taxon>
        <taxon>Bacillariophyta</taxon>
        <taxon>Bacillariophyceae</taxon>
        <taxon>Bacillariophycidae</taxon>
        <taxon>Bacillariales</taxon>
        <taxon>Bacillariaceae</taxon>
        <taxon>Cylindrotheca</taxon>
    </lineage>
</organism>
<evidence type="ECO:0000256" key="8">
    <source>
        <dbReference type="ARBA" id="ARBA00022801"/>
    </source>
</evidence>
<proteinExistence type="inferred from homology"/>
<dbReference type="GO" id="GO:0016020">
    <property type="term" value="C:membrane"/>
    <property type="evidence" value="ECO:0007669"/>
    <property type="project" value="UniProtKB-SubCell"/>
</dbReference>
<feature type="transmembrane region" description="Helical" evidence="13">
    <location>
        <begin position="491"/>
        <end position="510"/>
    </location>
</feature>
<dbReference type="InterPro" id="IPR008915">
    <property type="entry name" value="Peptidase_M50"/>
</dbReference>
<evidence type="ECO:0000313" key="15">
    <source>
        <dbReference type="EMBL" id="CAJ1934481.1"/>
    </source>
</evidence>
<feature type="transmembrane region" description="Helical" evidence="13">
    <location>
        <begin position="633"/>
        <end position="664"/>
    </location>
</feature>
<comment type="subcellular location">
    <subcellularLocation>
        <location evidence="1">Membrane</location>
        <topology evidence="1">Multi-pass membrane protein</topology>
    </subcellularLocation>
    <subcellularLocation>
        <location evidence="2">Plastid</location>
        <location evidence="2">Chloroplast</location>
    </subcellularLocation>
</comment>
<keyword evidence="6" id="KW-0645">Protease</keyword>
<dbReference type="GO" id="GO:0009507">
    <property type="term" value="C:chloroplast"/>
    <property type="evidence" value="ECO:0007669"/>
    <property type="project" value="UniProtKB-SubCell"/>
</dbReference>
<evidence type="ECO:0000259" key="14">
    <source>
        <dbReference type="Pfam" id="PF02163"/>
    </source>
</evidence>
<keyword evidence="10 13" id="KW-1133">Transmembrane helix</keyword>
<feature type="transmembrane region" description="Helical" evidence="13">
    <location>
        <begin position="522"/>
        <end position="545"/>
    </location>
</feature>
<keyword evidence="4" id="KW-0150">Chloroplast</keyword>
<feature type="domain" description="Peptidase M50" evidence="14">
    <location>
        <begin position="462"/>
        <end position="632"/>
    </location>
</feature>
<dbReference type="InterPro" id="IPR044838">
    <property type="entry name" value="EGY1-like"/>
</dbReference>
<feature type="region of interest" description="Disordered" evidence="12">
    <location>
        <begin position="1"/>
        <end position="20"/>
    </location>
</feature>
<evidence type="ECO:0000256" key="9">
    <source>
        <dbReference type="ARBA" id="ARBA00022946"/>
    </source>
</evidence>
<evidence type="ECO:0000256" key="7">
    <source>
        <dbReference type="ARBA" id="ARBA00022692"/>
    </source>
</evidence>
<dbReference type="Proteomes" id="UP001295423">
    <property type="component" value="Unassembled WGS sequence"/>
</dbReference>
<keyword evidence="16" id="KW-1185">Reference proteome</keyword>
<evidence type="ECO:0000256" key="13">
    <source>
        <dbReference type="SAM" id="Phobius"/>
    </source>
</evidence>
<keyword evidence="8" id="KW-0378">Hydrolase</keyword>
<keyword evidence="9" id="KW-0809">Transit peptide</keyword>
<keyword evidence="11 13" id="KW-0472">Membrane</keyword>
<dbReference type="GO" id="GO:0006508">
    <property type="term" value="P:proteolysis"/>
    <property type="evidence" value="ECO:0007669"/>
    <property type="project" value="UniProtKB-KW"/>
</dbReference>
<name>A0AAD2CK56_9STRA</name>
<evidence type="ECO:0000256" key="6">
    <source>
        <dbReference type="ARBA" id="ARBA00022670"/>
    </source>
</evidence>
<feature type="transmembrane region" description="Helical" evidence="13">
    <location>
        <begin position="419"/>
        <end position="439"/>
    </location>
</feature>
<feature type="region of interest" description="Disordered" evidence="12">
    <location>
        <begin position="52"/>
        <end position="73"/>
    </location>
</feature>
<evidence type="ECO:0000256" key="11">
    <source>
        <dbReference type="ARBA" id="ARBA00023136"/>
    </source>
</evidence>
<dbReference type="AlphaFoldDB" id="A0AAD2CK56"/>
<evidence type="ECO:0000256" key="1">
    <source>
        <dbReference type="ARBA" id="ARBA00004141"/>
    </source>
</evidence>
<dbReference type="EMBL" id="CAKOGP040000335">
    <property type="protein sequence ID" value="CAJ1934481.1"/>
    <property type="molecule type" value="Genomic_DNA"/>
</dbReference>
<gene>
    <name evidence="15" type="ORF">CYCCA115_LOCUS3821</name>
</gene>
<evidence type="ECO:0000313" key="16">
    <source>
        <dbReference type="Proteomes" id="UP001295423"/>
    </source>
</evidence>
<reference evidence="15" key="1">
    <citation type="submission" date="2023-08" db="EMBL/GenBank/DDBJ databases">
        <authorList>
            <person name="Audoor S."/>
            <person name="Bilcke G."/>
        </authorList>
    </citation>
    <scope>NUCLEOTIDE SEQUENCE</scope>
</reference>
<evidence type="ECO:0000256" key="5">
    <source>
        <dbReference type="ARBA" id="ARBA00022640"/>
    </source>
</evidence>
<evidence type="ECO:0000256" key="3">
    <source>
        <dbReference type="ARBA" id="ARBA00007931"/>
    </source>
</evidence>
<comment type="caution">
    <text evidence="15">The sequence shown here is derived from an EMBL/GenBank/DDBJ whole genome shotgun (WGS) entry which is preliminary data.</text>
</comment>
<dbReference type="Pfam" id="PF02163">
    <property type="entry name" value="Peptidase_M50"/>
    <property type="match status" value="1"/>
</dbReference>
<keyword evidence="7 13" id="KW-0812">Transmembrane</keyword>
<feature type="transmembrane region" description="Helical" evidence="13">
    <location>
        <begin position="684"/>
        <end position="703"/>
    </location>
</feature>
<feature type="transmembrane region" description="Helical" evidence="13">
    <location>
        <begin position="459"/>
        <end position="479"/>
    </location>
</feature>
<evidence type="ECO:0000256" key="12">
    <source>
        <dbReference type="SAM" id="MobiDB-lite"/>
    </source>
</evidence>
<accession>A0AAD2CK56</accession>
<feature type="transmembrane region" description="Helical" evidence="13">
    <location>
        <begin position="592"/>
        <end position="612"/>
    </location>
</feature>
<evidence type="ECO:0000256" key="2">
    <source>
        <dbReference type="ARBA" id="ARBA00004229"/>
    </source>
</evidence>
<evidence type="ECO:0000256" key="10">
    <source>
        <dbReference type="ARBA" id="ARBA00022989"/>
    </source>
</evidence>
<dbReference type="PANTHER" id="PTHR31412">
    <property type="entry name" value="ZINC METALLOPROTEASE EGY1"/>
    <property type="match status" value="1"/>
</dbReference>
<dbReference type="GO" id="GO:0008233">
    <property type="term" value="F:peptidase activity"/>
    <property type="evidence" value="ECO:0007669"/>
    <property type="project" value="UniProtKB-KW"/>
</dbReference>
<dbReference type="PANTHER" id="PTHR31412:SF0">
    <property type="entry name" value="ZINC METALLOPROTEASE EGY1, CHLOROPLASTIC-RELATED"/>
    <property type="match status" value="1"/>
</dbReference>
<comment type="similarity">
    <text evidence="3">Belongs to the peptidase M50B family.</text>
</comment>